<comment type="similarity">
    <text evidence="2">Belongs to the major facilitator superfamily. MFSD6 family.</text>
</comment>
<dbReference type="Gene3D" id="1.20.1250.20">
    <property type="entry name" value="MFS general substrate transporter like domains"/>
    <property type="match status" value="3"/>
</dbReference>
<evidence type="ECO:0000256" key="3">
    <source>
        <dbReference type="ARBA" id="ARBA00022692"/>
    </source>
</evidence>
<feature type="transmembrane region" description="Helical" evidence="6">
    <location>
        <begin position="285"/>
        <end position="302"/>
    </location>
</feature>
<feature type="transmembrane region" description="Helical" evidence="6">
    <location>
        <begin position="368"/>
        <end position="393"/>
    </location>
</feature>
<dbReference type="CDD" id="cd17335">
    <property type="entry name" value="MFS_MFSD6"/>
    <property type="match status" value="1"/>
</dbReference>
<evidence type="ECO:0000313" key="9">
    <source>
        <dbReference type="Proteomes" id="UP001163046"/>
    </source>
</evidence>
<dbReference type="PANTHER" id="PTHR16172">
    <property type="entry name" value="MAJOR FACILITATOR SUPERFAMILY DOMAIN-CONTAINING PROTEIN 6-LIKE"/>
    <property type="match status" value="1"/>
</dbReference>
<accession>A0A9X0CS02</accession>
<keyword evidence="9" id="KW-1185">Reference proteome</keyword>
<organism evidence="8 9">
    <name type="scientific">Desmophyllum pertusum</name>
    <dbReference type="NCBI Taxonomy" id="174260"/>
    <lineage>
        <taxon>Eukaryota</taxon>
        <taxon>Metazoa</taxon>
        <taxon>Cnidaria</taxon>
        <taxon>Anthozoa</taxon>
        <taxon>Hexacorallia</taxon>
        <taxon>Scleractinia</taxon>
        <taxon>Caryophylliina</taxon>
        <taxon>Caryophylliidae</taxon>
        <taxon>Desmophyllum</taxon>
    </lineage>
</organism>
<dbReference type="InterPro" id="IPR051717">
    <property type="entry name" value="MFS_MFSD6"/>
</dbReference>
<evidence type="ECO:0000256" key="5">
    <source>
        <dbReference type="ARBA" id="ARBA00023136"/>
    </source>
</evidence>
<feature type="domain" description="Major facilitator superfamily associated" evidence="7">
    <location>
        <begin position="23"/>
        <end position="523"/>
    </location>
</feature>
<evidence type="ECO:0000256" key="2">
    <source>
        <dbReference type="ARBA" id="ARBA00005241"/>
    </source>
</evidence>
<comment type="subcellular location">
    <subcellularLocation>
        <location evidence="1">Membrane</location>
        <topology evidence="1">Multi-pass membrane protein</topology>
    </subcellularLocation>
</comment>
<gene>
    <name evidence="8" type="ORF">OS493_026455</name>
</gene>
<dbReference type="Proteomes" id="UP001163046">
    <property type="component" value="Unassembled WGS sequence"/>
</dbReference>
<feature type="transmembrane region" description="Helical" evidence="6">
    <location>
        <begin position="433"/>
        <end position="450"/>
    </location>
</feature>
<feature type="transmembrane region" description="Helical" evidence="6">
    <location>
        <begin position="244"/>
        <end position="265"/>
    </location>
</feature>
<proteinExistence type="inferred from homology"/>
<comment type="caution">
    <text evidence="8">The sequence shown here is derived from an EMBL/GenBank/DDBJ whole genome shotgun (WGS) entry which is preliminary data.</text>
</comment>
<dbReference type="AlphaFoldDB" id="A0A9X0CS02"/>
<dbReference type="GO" id="GO:0016020">
    <property type="term" value="C:membrane"/>
    <property type="evidence" value="ECO:0007669"/>
    <property type="project" value="UniProtKB-SubCell"/>
</dbReference>
<dbReference type="InterPro" id="IPR024989">
    <property type="entry name" value="MFS_assoc_dom"/>
</dbReference>
<sequence>MRWSDKEAGQTSTYLSTVDKRLWLSKAFYASFYVAIGALFPYLPVYFKQLKLSSHQNGILIGIRPLIQFCVTPLWGACADRFCKSKAIFLLSVLGWLVSNFSLSLVPVNDDPRLCDVYDTKNEDEISFEKTHTSLHKLMRNTSYPNIITHQRARKQNFYSRVSPYLDTTVPFIPITFRDFRDVCSITSPVRDKILGGLKDQDHWKDKPEVDIVKLQPSGQESSQDSTSGIMTSGKHVSCNSKEFLFLLLVTIIGTIISAPAQALADTVTLQSLNSETQNYGRVRLWGSLGWGIGGFSVGAAVSTNYHTNHCGEIVIDYGPCFYVYAAGMSVAFLCATQFQFDQETSDADNLKTKRITDGLKVFHSPQFCFVLFIAFFCGSATGFIETFLFWYLHELGGGQLLFSVINGLNCAAEVCVFFVTDKLLCFLGHINVIYLTLFCYFVRFIYFYFVESPWVVLPAELLQGITTAAFWSSCVSYVGLHPGASNTVQGILNGVYMGLGFATGGFLGGLLVHVAGMKISFLLYALASFCLLLIFVVINKINKK</sequence>
<dbReference type="OrthoDB" id="5989317at2759"/>
<feature type="transmembrane region" description="Helical" evidence="6">
    <location>
        <begin position="399"/>
        <end position="421"/>
    </location>
</feature>
<dbReference type="PANTHER" id="PTHR16172:SF2">
    <property type="entry name" value="MAJOR FACILITATOR SUPERFAMILY DOMAIN-CONTAINING PROTEIN 6"/>
    <property type="match status" value="1"/>
</dbReference>
<dbReference type="InterPro" id="IPR036259">
    <property type="entry name" value="MFS_trans_sf"/>
</dbReference>
<name>A0A9X0CS02_9CNID</name>
<evidence type="ECO:0000259" key="7">
    <source>
        <dbReference type="Pfam" id="PF12832"/>
    </source>
</evidence>
<protein>
    <recommendedName>
        <fullName evidence="7">Major facilitator superfamily associated domain-containing protein</fullName>
    </recommendedName>
</protein>
<feature type="transmembrane region" description="Helical" evidence="6">
    <location>
        <begin position="493"/>
        <end position="516"/>
    </location>
</feature>
<feature type="transmembrane region" description="Helical" evidence="6">
    <location>
        <begin position="59"/>
        <end position="76"/>
    </location>
</feature>
<dbReference type="EMBL" id="MU826848">
    <property type="protein sequence ID" value="KAJ7371354.1"/>
    <property type="molecule type" value="Genomic_DNA"/>
</dbReference>
<keyword evidence="4 6" id="KW-1133">Transmembrane helix</keyword>
<feature type="transmembrane region" description="Helical" evidence="6">
    <location>
        <begin position="462"/>
        <end position="481"/>
    </location>
</feature>
<keyword evidence="5 6" id="KW-0472">Membrane</keyword>
<feature type="transmembrane region" description="Helical" evidence="6">
    <location>
        <begin position="27"/>
        <end position="47"/>
    </location>
</feature>
<evidence type="ECO:0000256" key="1">
    <source>
        <dbReference type="ARBA" id="ARBA00004141"/>
    </source>
</evidence>
<evidence type="ECO:0000256" key="6">
    <source>
        <dbReference type="SAM" id="Phobius"/>
    </source>
</evidence>
<feature type="transmembrane region" description="Helical" evidence="6">
    <location>
        <begin position="88"/>
        <end position="108"/>
    </location>
</feature>
<feature type="transmembrane region" description="Helical" evidence="6">
    <location>
        <begin position="522"/>
        <end position="539"/>
    </location>
</feature>
<evidence type="ECO:0000256" key="4">
    <source>
        <dbReference type="ARBA" id="ARBA00022989"/>
    </source>
</evidence>
<dbReference type="Pfam" id="PF12832">
    <property type="entry name" value="MFS_1_like"/>
    <property type="match status" value="1"/>
</dbReference>
<reference evidence="8" key="1">
    <citation type="submission" date="2023-01" db="EMBL/GenBank/DDBJ databases">
        <title>Genome assembly of the deep-sea coral Lophelia pertusa.</title>
        <authorList>
            <person name="Herrera S."/>
            <person name="Cordes E."/>
        </authorList>
    </citation>
    <scope>NUCLEOTIDE SEQUENCE</scope>
    <source>
        <strain evidence="8">USNM1676648</strain>
        <tissue evidence="8">Polyp</tissue>
    </source>
</reference>
<keyword evidence="3 6" id="KW-0812">Transmembrane</keyword>
<evidence type="ECO:0000313" key="8">
    <source>
        <dbReference type="EMBL" id="KAJ7371354.1"/>
    </source>
</evidence>
<dbReference type="SUPFAM" id="SSF103473">
    <property type="entry name" value="MFS general substrate transporter"/>
    <property type="match status" value="1"/>
</dbReference>